<organism evidence="3 4">
    <name type="scientific">Vibrio mytili</name>
    <dbReference type="NCBI Taxonomy" id="50718"/>
    <lineage>
        <taxon>Bacteria</taxon>
        <taxon>Pseudomonadati</taxon>
        <taxon>Pseudomonadota</taxon>
        <taxon>Gammaproteobacteria</taxon>
        <taxon>Vibrionales</taxon>
        <taxon>Vibrionaceae</taxon>
        <taxon>Vibrio</taxon>
    </lineage>
</organism>
<dbReference type="OrthoDB" id="305758at2"/>
<dbReference type="EMBL" id="JXOK01000004">
    <property type="protein sequence ID" value="KIN12360.1"/>
    <property type="molecule type" value="Genomic_DNA"/>
</dbReference>
<keyword evidence="1 2" id="KW-0732">Signal</keyword>
<evidence type="ECO:0000256" key="2">
    <source>
        <dbReference type="SAM" id="SignalP"/>
    </source>
</evidence>
<dbReference type="Proteomes" id="UP000031977">
    <property type="component" value="Unassembled WGS sequence"/>
</dbReference>
<dbReference type="Gene3D" id="3.40.190.10">
    <property type="entry name" value="Periplasmic binding protein-like II"/>
    <property type="match status" value="2"/>
</dbReference>
<dbReference type="PANTHER" id="PTHR30006:SF25">
    <property type="entry name" value="PHOSPHOGLYCERATE TRANSPORT REGULATORY PROTEIN PGTC"/>
    <property type="match status" value="1"/>
</dbReference>
<feature type="chain" id="PRO_5002165836" evidence="2">
    <location>
        <begin position="25"/>
        <end position="428"/>
    </location>
</feature>
<comment type="caution">
    <text evidence="3">The sequence shown here is derived from an EMBL/GenBank/DDBJ whole genome shotgun (WGS) entry which is preliminary data.</text>
</comment>
<evidence type="ECO:0000313" key="3">
    <source>
        <dbReference type="EMBL" id="KIN12360.1"/>
    </source>
</evidence>
<dbReference type="STRING" id="50718.SU60_00710"/>
<reference evidence="3 4" key="1">
    <citation type="submission" date="2015-01" db="EMBL/GenBank/DDBJ databases">
        <title>Draft genome of Vibrio mytili type strain CAIM 528.</title>
        <authorList>
            <person name="Gonzalez-Castillo A."/>
            <person name="Gomez-Gil B."/>
            <person name="Enciso-Ibarra J."/>
        </authorList>
    </citation>
    <scope>NUCLEOTIDE SEQUENCE [LARGE SCALE GENOMIC DNA]</scope>
    <source>
        <strain evidence="3 4">CAIM 528</strain>
    </source>
</reference>
<feature type="signal peptide" evidence="2">
    <location>
        <begin position="1"/>
        <end position="24"/>
    </location>
</feature>
<protein>
    <submittedName>
        <fullName evidence="3">ABC transporter substrate-binding protein</fullName>
    </submittedName>
</protein>
<dbReference type="AlphaFoldDB" id="A0A0C3IBI0"/>
<dbReference type="RefSeq" id="WP_041153873.1">
    <property type="nucleotide sequence ID" value="NZ_CBCRVP010000010.1"/>
</dbReference>
<dbReference type="SUPFAM" id="SSF53850">
    <property type="entry name" value="Periplasmic binding protein-like II"/>
    <property type="match status" value="1"/>
</dbReference>
<sequence length="428" mass="48346">MVSIRNLARLFIFGVALNTPFTLAADNELVILTTFSQAPITALVDDFTQHYPDAEVRVIHRRTQSSLQLLTKSYIQDIDLVLSSSPFVMQELSEQNRLADIPSRIKVPEWLSPYLLPNKEHVVAFGYSGAGVVWNNDYLTANALPKPQRFKDLTNPVYFGHVTMSTPSRSGTTQLMVESVLNRYGWQEGWRILLNVGANLATISSRSFGVADHIAKGKFGLGPTIDSYALITQRNLNYIGFAYDEDFTLMPTYIAQINRGKRDRLAESFISHLLSRKVQQQMAASTFSKTALNDTARFGGDNPVLDLSLTMPREVLINQIFDTVITKRLPELQDAWLTLIKLKQRAEESPNKLRELNAIEKRLFELPIDEAQVMQIARKLATLDKDSEVGLTHHQALLAEFSHDLGRAMSDKLLDIERQLAEWRGKDK</sequence>
<accession>A0A0C3IBI0</accession>
<evidence type="ECO:0000256" key="1">
    <source>
        <dbReference type="ARBA" id="ARBA00022729"/>
    </source>
</evidence>
<dbReference type="PANTHER" id="PTHR30006">
    <property type="entry name" value="THIAMINE-BINDING PERIPLASMIC PROTEIN-RELATED"/>
    <property type="match status" value="1"/>
</dbReference>
<proteinExistence type="predicted"/>
<dbReference type="GO" id="GO:0030288">
    <property type="term" value="C:outer membrane-bounded periplasmic space"/>
    <property type="evidence" value="ECO:0007669"/>
    <property type="project" value="TreeGrafter"/>
</dbReference>
<keyword evidence="4" id="KW-1185">Reference proteome</keyword>
<evidence type="ECO:0000313" key="4">
    <source>
        <dbReference type="Proteomes" id="UP000031977"/>
    </source>
</evidence>
<gene>
    <name evidence="3" type="ORF">SU60_00710</name>
</gene>
<dbReference type="Pfam" id="PF13343">
    <property type="entry name" value="SBP_bac_6"/>
    <property type="match status" value="1"/>
</dbReference>
<name>A0A0C3IBI0_9VIBR</name>